<dbReference type="GO" id="GO:0046872">
    <property type="term" value="F:metal ion binding"/>
    <property type="evidence" value="ECO:0007669"/>
    <property type="project" value="UniProtKB-KW"/>
</dbReference>
<name>A0A168RE34_9BACT</name>
<proteinExistence type="predicted"/>
<evidence type="ECO:0000256" key="3">
    <source>
        <dbReference type="ARBA" id="ARBA00022842"/>
    </source>
</evidence>
<keyword evidence="2" id="KW-0378">Hydrolase</keyword>
<evidence type="ECO:0000256" key="2">
    <source>
        <dbReference type="ARBA" id="ARBA00022801"/>
    </source>
</evidence>
<accession>A0A168RE34</accession>
<dbReference type="InterPro" id="IPR016882">
    <property type="entry name" value="SA1684"/>
</dbReference>
<evidence type="ECO:0000256" key="1">
    <source>
        <dbReference type="ARBA" id="ARBA00022723"/>
    </source>
</evidence>
<dbReference type="InterPro" id="IPR007295">
    <property type="entry name" value="DUF402"/>
</dbReference>
<dbReference type="EMBL" id="LVLH01000033">
    <property type="protein sequence ID" value="OAB48889.1"/>
    <property type="molecule type" value="Genomic_DNA"/>
</dbReference>
<dbReference type="OrthoDB" id="1645325at2"/>
<gene>
    <name evidence="5" type="ORF">MGALLINA_03710</name>
</gene>
<dbReference type="SUPFAM" id="SSF159234">
    <property type="entry name" value="FomD-like"/>
    <property type="match status" value="1"/>
</dbReference>
<evidence type="ECO:0000313" key="6">
    <source>
        <dbReference type="Proteomes" id="UP000076983"/>
    </source>
</evidence>
<dbReference type="Pfam" id="PF04167">
    <property type="entry name" value="DUF402"/>
    <property type="match status" value="1"/>
</dbReference>
<protein>
    <submittedName>
        <fullName evidence="5">RNAse G and E associated domain containing protein</fullName>
    </submittedName>
</protein>
<dbReference type="Proteomes" id="UP000076983">
    <property type="component" value="Unassembled WGS sequence"/>
</dbReference>
<dbReference type="RefSeq" id="WP_063626162.1">
    <property type="nucleotide sequence ID" value="NZ_LVLH01000033.1"/>
</dbReference>
<dbReference type="PATRIC" id="fig|29557.3.peg.362"/>
<keyword evidence="6" id="KW-1185">Reference proteome</keyword>
<comment type="caution">
    <text evidence="5">The sequence shown here is derived from an EMBL/GenBank/DDBJ whole genome shotgun (WGS) entry which is preliminary data.</text>
</comment>
<dbReference type="Gene3D" id="2.40.380.10">
    <property type="entry name" value="FomD-like"/>
    <property type="match status" value="1"/>
</dbReference>
<feature type="domain" description="DUF402" evidence="4">
    <location>
        <begin position="38"/>
        <end position="177"/>
    </location>
</feature>
<dbReference type="AlphaFoldDB" id="A0A168RE34"/>
<dbReference type="PIRSF" id="PIRSF028345">
    <property type="entry name" value="UCP028345"/>
    <property type="match status" value="1"/>
</dbReference>
<sequence>MQQELQKETSQKEKPIKRKKHIFPLIGSIINVQAYKYDGTLYRQWNGVKVLRNTKQHYVLLMQRTKVAELNKRNWILSEPWLWFMPKHEMHNAFVFLKKKNNYVYVNLASKPIYEDNTIKFVDFDLDVKNYLKNELTVVDRDEFKENRKKYNYSSKLVNMIYNSLENIFTKYENDEYYYNDEVVNYYIDLAIKDKSISENFRQNAKKNTKFKRPL</sequence>
<organism evidence="5 6">
    <name type="scientific">Mycoplasmopsis gallinarum</name>
    <dbReference type="NCBI Taxonomy" id="29557"/>
    <lineage>
        <taxon>Bacteria</taxon>
        <taxon>Bacillati</taxon>
        <taxon>Mycoplasmatota</taxon>
        <taxon>Mycoplasmoidales</taxon>
        <taxon>Metamycoplasmataceae</taxon>
        <taxon>Mycoplasmopsis</taxon>
    </lineage>
</organism>
<dbReference type="PANTHER" id="PTHR39159">
    <property type="match status" value="1"/>
</dbReference>
<dbReference type="InterPro" id="IPR050212">
    <property type="entry name" value="Ntdp-like"/>
</dbReference>
<reference evidence="5 6" key="1">
    <citation type="submission" date="2016-03" db="EMBL/GenBank/DDBJ databases">
        <title>Genome sequence of Mycoplasma gallinarum strain Mgn_IPT.</title>
        <authorList>
            <person name="Yacoub E."/>
            <person name="Sirand-Pugnet P."/>
            <person name="Barre A."/>
            <person name="Maurier F."/>
            <person name="Blanchard A."/>
            <person name="Ben Abdelmoumen B.M."/>
        </authorList>
    </citation>
    <scope>NUCLEOTIDE SEQUENCE [LARGE SCALE GENOMIC DNA]</scope>
    <source>
        <strain evidence="5 6">Mgn_IPT</strain>
    </source>
</reference>
<dbReference type="PANTHER" id="PTHR39159:SF1">
    <property type="entry name" value="UPF0374 PROTEIN YGAC"/>
    <property type="match status" value="1"/>
</dbReference>
<evidence type="ECO:0000259" key="4">
    <source>
        <dbReference type="Pfam" id="PF04167"/>
    </source>
</evidence>
<keyword evidence="1" id="KW-0479">Metal-binding</keyword>
<dbReference type="STRING" id="29557.MGALLINA_03710"/>
<keyword evidence="3" id="KW-0460">Magnesium</keyword>
<dbReference type="InterPro" id="IPR035930">
    <property type="entry name" value="FomD-like_sf"/>
</dbReference>
<evidence type="ECO:0000313" key="5">
    <source>
        <dbReference type="EMBL" id="OAB48889.1"/>
    </source>
</evidence>
<dbReference type="GO" id="GO:0016787">
    <property type="term" value="F:hydrolase activity"/>
    <property type="evidence" value="ECO:0007669"/>
    <property type="project" value="UniProtKB-KW"/>
</dbReference>